<comment type="caution">
    <text evidence="2">The sequence shown here is derived from an EMBL/GenBank/DDBJ whole genome shotgun (WGS) entry which is preliminary data.</text>
</comment>
<organism evidence="2 3">
    <name type="scientific">Methanolobus tindarius DSM 2278</name>
    <dbReference type="NCBI Taxonomy" id="1090322"/>
    <lineage>
        <taxon>Archaea</taxon>
        <taxon>Methanobacteriati</taxon>
        <taxon>Methanobacteriota</taxon>
        <taxon>Stenosarchaea group</taxon>
        <taxon>Methanomicrobia</taxon>
        <taxon>Methanosarcinales</taxon>
        <taxon>Methanosarcinaceae</taxon>
        <taxon>Methanolobus</taxon>
    </lineage>
</organism>
<dbReference type="AlphaFoldDB" id="W9DPY6"/>
<evidence type="ECO:0000256" key="1">
    <source>
        <dbReference type="SAM" id="Phobius"/>
    </source>
</evidence>
<evidence type="ECO:0000313" key="3">
    <source>
        <dbReference type="Proteomes" id="UP000019483"/>
    </source>
</evidence>
<keyword evidence="1" id="KW-1133">Transmembrane helix</keyword>
<accession>W9DPY6</accession>
<proteinExistence type="predicted"/>
<keyword evidence="1" id="KW-0472">Membrane</keyword>
<sequence length="188" mass="22209">MNSMVDRLSKTDRAINHYESIRISIREEILFRIGQRDSFSNYLAVSLGTIVTAAFLSNNILVLLIAPFASIYFTSMIMHSYEIHVKIMTYLRDIIEPELSRLCETPCEHEWEYFYTSRYKSGIRRHFYVYSMYLICLFVPIIVYLIEPSTWIAPLLCLFISWGLCCWIKIRNDEVTKSSENKNEEDNK</sequence>
<feature type="transmembrane region" description="Helical" evidence="1">
    <location>
        <begin position="39"/>
        <end position="56"/>
    </location>
</feature>
<dbReference type="Proteomes" id="UP000019483">
    <property type="component" value="Unassembled WGS sequence"/>
</dbReference>
<evidence type="ECO:0000313" key="2">
    <source>
        <dbReference type="EMBL" id="ETA67413.1"/>
    </source>
</evidence>
<keyword evidence="3" id="KW-1185">Reference proteome</keyword>
<feature type="transmembrane region" description="Helical" evidence="1">
    <location>
        <begin position="62"/>
        <end position="81"/>
    </location>
</feature>
<keyword evidence="1" id="KW-0812">Transmembrane</keyword>
<gene>
    <name evidence="2" type="ORF">MettiDRAFT_0837</name>
</gene>
<feature type="transmembrane region" description="Helical" evidence="1">
    <location>
        <begin position="152"/>
        <end position="170"/>
    </location>
</feature>
<feature type="transmembrane region" description="Helical" evidence="1">
    <location>
        <begin position="127"/>
        <end position="146"/>
    </location>
</feature>
<name>W9DPY6_METTI</name>
<dbReference type="EMBL" id="AZAJ01000001">
    <property type="protein sequence ID" value="ETA67413.1"/>
    <property type="molecule type" value="Genomic_DNA"/>
</dbReference>
<protein>
    <submittedName>
        <fullName evidence="2">Uncharacterized protein</fullName>
    </submittedName>
</protein>
<reference evidence="2 3" key="1">
    <citation type="submission" date="2013-08" db="EMBL/GenBank/DDBJ databases">
        <authorList>
            <consortium name="DOE Joint Genome Institute"/>
            <person name="Eisen J."/>
            <person name="Huntemann M."/>
            <person name="Han J."/>
            <person name="Chen A."/>
            <person name="Kyrpides N."/>
            <person name="Mavromatis K."/>
            <person name="Markowitz V."/>
            <person name="Palaniappan K."/>
            <person name="Ivanova N."/>
            <person name="Schaumberg A."/>
            <person name="Pati A."/>
            <person name="Liolios K."/>
            <person name="Nordberg H.P."/>
            <person name="Cantor M.N."/>
            <person name="Hua S.X."/>
            <person name="Woyke T."/>
        </authorList>
    </citation>
    <scope>NUCLEOTIDE SEQUENCE [LARGE SCALE GENOMIC DNA]</scope>
    <source>
        <strain evidence="2 3">DSM 2278</strain>
    </source>
</reference>